<dbReference type="KEGG" id="peh:Spb1_02800"/>
<gene>
    <name evidence="2" type="ORF">Spb1_02800</name>
</gene>
<keyword evidence="1" id="KW-0732">Signal</keyword>
<proteinExistence type="predicted"/>
<evidence type="ECO:0000313" key="3">
    <source>
        <dbReference type="Proteomes" id="UP000315349"/>
    </source>
</evidence>
<reference evidence="2 3" key="1">
    <citation type="submission" date="2019-02" db="EMBL/GenBank/DDBJ databases">
        <title>Deep-cultivation of Planctomycetes and their phenomic and genomic characterization uncovers novel biology.</title>
        <authorList>
            <person name="Wiegand S."/>
            <person name="Jogler M."/>
            <person name="Boedeker C."/>
            <person name="Pinto D."/>
            <person name="Vollmers J."/>
            <person name="Rivas-Marin E."/>
            <person name="Kohn T."/>
            <person name="Peeters S.H."/>
            <person name="Heuer A."/>
            <person name="Rast P."/>
            <person name="Oberbeckmann S."/>
            <person name="Bunk B."/>
            <person name="Jeske O."/>
            <person name="Meyerdierks A."/>
            <person name="Storesund J.E."/>
            <person name="Kallscheuer N."/>
            <person name="Luecker S."/>
            <person name="Lage O.M."/>
            <person name="Pohl T."/>
            <person name="Merkel B.J."/>
            <person name="Hornburger P."/>
            <person name="Mueller R.-W."/>
            <person name="Bruemmer F."/>
            <person name="Labrenz M."/>
            <person name="Spormann A.M."/>
            <person name="Op den Camp H."/>
            <person name="Overmann J."/>
            <person name="Amann R."/>
            <person name="Jetten M.S.M."/>
            <person name="Mascher T."/>
            <person name="Medema M.H."/>
            <person name="Devos D.P."/>
            <person name="Kaster A.-K."/>
            <person name="Ovreas L."/>
            <person name="Rohde M."/>
            <person name="Galperin M.Y."/>
            <person name="Jogler C."/>
        </authorList>
    </citation>
    <scope>NUCLEOTIDE SEQUENCE [LARGE SCALE GENOMIC DNA]</scope>
    <source>
        <strain evidence="2 3">Spb1</strain>
    </source>
</reference>
<dbReference type="Proteomes" id="UP000315349">
    <property type="component" value="Chromosome"/>
</dbReference>
<organism evidence="2 3">
    <name type="scientific">Planctopirus ephydatiae</name>
    <dbReference type="NCBI Taxonomy" id="2528019"/>
    <lineage>
        <taxon>Bacteria</taxon>
        <taxon>Pseudomonadati</taxon>
        <taxon>Planctomycetota</taxon>
        <taxon>Planctomycetia</taxon>
        <taxon>Planctomycetales</taxon>
        <taxon>Planctomycetaceae</taxon>
        <taxon>Planctopirus</taxon>
    </lineage>
</organism>
<name>A0A518GIJ6_9PLAN</name>
<accession>A0A518GIJ6</accession>
<dbReference type="AlphaFoldDB" id="A0A518GIJ6"/>
<protein>
    <submittedName>
        <fullName evidence="2">Uncharacterized protein</fullName>
    </submittedName>
</protein>
<feature type="chain" id="PRO_5021737707" evidence="1">
    <location>
        <begin position="28"/>
        <end position="165"/>
    </location>
</feature>
<keyword evidence="3" id="KW-1185">Reference proteome</keyword>
<evidence type="ECO:0000256" key="1">
    <source>
        <dbReference type="SAM" id="SignalP"/>
    </source>
</evidence>
<sequence precursor="true">MGRFIRNVATLAVVTALGISASGVVEAKQPGAVYGGPSFGQIPPVPGQEPTALQPMADPAYDSMTTTVVSPGAAYVSTPSCVLYECVNYRRERNIAPCAVSKIVSIKDPCNPCQCVCVKICVPPCACEEEVKVSRCGDKVVYDYGKYSVELTSSSRRGITVTYHD</sequence>
<feature type="signal peptide" evidence="1">
    <location>
        <begin position="1"/>
        <end position="27"/>
    </location>
</feature>
<evidence type="ECO:0000313" key="2">
    <source>
        <dbReference type="EMBL" id="QDV28417.1"/>
    </source>
</evidence>
<dbReference type="EMBL" id="CP036299">
    <property type="protein sequence ID" value="QDV28417.1"/>
    <property type="molecule type" value="Genomic_DNA"/>
</dbReference>